<evidence type="ECO:0000256" key="4">
    <source>
        <dbReference type="SAM" id="MobiDB-lite"/>
    </source>
</evidence>
<dbReference type="AlphaFoldDB" id="A0A1D3DB15"/>
<accession>A0A1D3DB15</accession>
<feature type="region of interest" description="Disordered" evidence="4">
    <location>
        <begin position="288"/>
        <end position="325"/>
    </location>
</feature>
<evidence type="ECO:0000256" key="3">
    <source>
        <dbReference type="ARBA" id="ARBA00022786"/>
    </source>
</evidence>
<dbReference type="InterPro" id="IPR039852">
    <property type="entry name" value="CAND1/CAND2"/>
</dbReference>
<keyword evidence="2" id="KW-0677">Repeat</keyword>
<dbReference type="Proteomes" id="UP000095192">
    <property type="component" value="Unassembled WGS sequence"/>
</dbReference>
<dbReference type="SUPFAM" id="SSF48371">
    <property type="entry name" value="ARM repeat"/>
    <property type="match status" value="1"/>
</dbReference>
<keyword evidence="5" id="KW-0732">Signal</keyword>
<feature type="domain" description="TATA-binding protein interacting (TIP20)" evidence="6">
    <location>
        <begin position="518"/>
        <end position="553"/>
    </location>
</feature>
<dbReference type="InterPro" id="IPR016024">
    <property type="entry name" value="ARM-type_fold"/>
</dbReference>
<dbReference type="InParanoid" id="A0A1D3DB15"/>
<feature type="chain" id="PRO_5008914299" evidence="5">
    <location>
        <begin position="19"/>
        <end position="605"/>
    </location>
</feature>
<proteinExistence type="inferred from homology"/>
<keyword evidence="8" id="KW-1185">Reference proteome</keyword>
<keyword evidence="3" id="KW-0833">Ubl conjugation pathway</keyword>
<protein>
    <submittedName>
        <fullName evidence="7">Cullin-associated nedd8-dissociated protein</fullName>
    </submittedName>
</protein>
<evidence type="ECO:0000313" key="8">
    <source>
        <dbReference type="Proteomes" id="UP000095192"/>
    </source>
</evidence>
<evidence type="ECO:0000256" key="1">
    <source>
        <dbReference type="ARBA" id="ARBA00007657"/>
    </source>
</evidence>
<dbReference type="InterPro" id="IPR013932">
    <property type="entry name" value="TATA-bd_TIP120"/>
</dbReference>
<feature type="signal peptide" evidence="5">
    <location>
        <begin position="1"/>
        <end position="18"/>
    </location>
</feature>
<name>A0A1D3DB15_9EIME</name>
<sequence>MVACVLGILMRCYGGCAALATTAAAAKGWSLFAQRLASTGFRKAGRLSTLAFLRTSGVEQAELRLKRHPDLLHQGQTQQRLVSIAAKLLAKAYPGTALAALHILLLLLQLPEEDARHPEQQASVKELVVQQCLSLVLTVVHLQPLEAQTVEALSALLRLLCFSSGQCCTPEDLTERLLSGITTADAEGSLGAVATVAARLRLQQDSEEAPQKILQVKLSPSPSSIATEALHGCVASLALKDSAAQQHIAAAISRIVAGFPATCLPELLSLLRQQRQLVLQAEGEERGLASSNEGYAGEKDADAPAEEALAQRHQEKQQQLAAAKSAKKQQRERELLLVTALHGGLLLQTAGPLQQQSQGRIWGALGDLVLQVVDVLRLLAASRSEAQRGLVADCLVQMLAGCPGKRGGSSSEGCCSTCTCDDPSNTCSGARACCQCCCSVYGALEDLLAGEVPEQRLTGVAAVRDCATHGVLLPLRLKASYLNCLSAQDLRVRRAAVSTVAAMCTSALGLAWNLAAEANTLMTHLLEAVEVREELITQVAMGPFKHTIDGGLRLPEGIAPLCMLVRAVTLGSEDPSNEAQHLAAELLLTLAEFADCWDPQQFALQ</sequence>
<dbReference type="VEuPathDB" id="ToxoDB:cyc_08150"/>
<dbReference type="PANTHER" id="PTHR12696">
    <property type="entry name" value="TIP120"/>
    <property type="match status" value="1"/>
</dbReference>
<organism evidence="7 8">
    <name type="scientific">Cyclospora cayetanensis</name>
    <dbReference type="NCBI Taxonomy" id="88456"/>
    <lineage>
        <taxon>Eukaryota</taxon>
        <taxon>Sar</taxon>
        <taxon>Alveolata</taxon>
        <taxon>Apicomplexa</taxon>
        <taxon>Conoidasida</taxon>
        <taxon>Coccidia</taxon>
        <taxon>Eucoccidiorida</taxon>
        <taxon>Eimeriorina</taxon>
        <taxon>Eimeriidae</taxon>
        <taxon>Cyclospora</taxon>
    </lineage>
</organism>
<evidence type="ECO:0000313" key="7">
    <source>
        <dbReference type="EMBL" id="OEH80654.1"/>
    </source>
</evidence>
<evidence type="ECO:0000256" key="5">
    <source>
        <dbReference type="SAM" id="SignalP"/>
    </source>
</evidence>
<comment type="caution">
    <text evidence="7">The sequence shown here is derived from an EMBL/GenBank/DDBJ whole genome shotgun (WGS) entry which is preliminary data.</text>
</comment>
<dbReference type="InterPro" id="IPR011989">
    <property type="entry name" value="ARM-like"/>
</dbReference>
<dbReference type="Pfam" id="PF08623">
    <property type="entry name" value="TIP120"/>
    <property type="match status" value="1"/>
</dbReference>
<gene>
    <name evidence="7" type="ORF">cyc_08150</name>
</gene>
<dbReference type="EMBL" id="JROU02000022">
    <property type="protein sequence ID" value="OEH80654.1"/>
    <property type="molecule type" value="Genomic_DNA"/>
</dbReference>
<comment type="similarity">
    <text evidence="1">Belongs to the CAND family.</text>
</comment>
<evidence type="ECO:0000256" key="2">
    <source>
        <dbReference type="ARBA" id="ARBA00022737"/>
    </source>
</evidence>
<reference evidence="7 8" key="1">
    <citation type="journal article" date="2016" name="BMC Genomics">
        <title>Comparative genomics reveals Cyclospora cayetanensis possesses coccidia-like metabolism and invasion components but unique surface antigens.</title>
        <authorList>
            <person name="Liu S."/>
            <person name="Wang L."/>
            <person name="Zheng H."/>
            <person name="Xu Z."/>
            <person name="Roellig D.M."/>
            <person name="Li N."/>
            <person name="Frace M.A."/>
            <person name="Tang K."/>
            <person name="Arrowood M.J."/>
            <person name="Moss D.M."/>
            <person name="Zhang L."/>
            <person name="Feng Y."/>
            <person name="Xiao L."/>
        </authorList>
    </citation>
    <scope>NUCLEOTIDE SEQUENCE [LARGE SCALE GENOMIC DNA]</scope>
    <source>
        <strain evidence="7 8">CHN_HEN01</strain>
    </source>
</reference>
<dbReference type="GO" id="GO:0010265">
    <property type="term" value="P:SCF complex assembly"/>
    <property type="evidence" value="ECO:0007669"/>
    <property type="project" value="InterPro"/>
</dbReference>
<dbReference type="Gene3D" id="1.25.10.10">
    <property type="entry name" value="Leucine-rich Repeat Variant"/>
    <property type="match status" value="1"/>
</dbReference>
<evidence type="ECO:0000259" key="6">
    <source>
        <dbReference type="Pfam" id="PF08623"/>
    </source>
</evidence>